<evidence type="ECO:0000259" key="17">
    <source>
        <dbReference type="Pfam" id="PF00742"/>
    </source>
</evidence>
<dbReference type="UniPathway" id="UPA00050">
    <property type="reaction ID" value="UER00063"/>
</dbReference>
<dbReference type="PIRSF" id="PIRSF036497">
    <property type="entry name" value="HDH_short"/>
    <property type="match status" value="1"/>
</dbReference>
<dbReference type="GO" id="GO:0009088">
    <property type="term" value="P:threonine biosynthetic process"/>
    <property type="evidence" value="ECO:0007669"/>
    <property type="project" value="UniProtKB-UniPathway"/>
</dbReference>
<comment type="function">
    <text evidence="13">Catalyzes the conversion of L-aspartate-beta-semialdehyde (L-Asa) to L-homoserine (L-Hse), the third step in the biosynthesis of amino acids that derive from aspartate (the aspartate family of amino acids), including methioinine and threonine, the latter of which is a precursor to isoleucine; production of homoserine leads to a branch-point in the pathway as it can either be O-phosphorylated for processing to threonine, or O-acylated for processing to methionine.</text>
</comment>
<evidence type="ECO:0000259" key="18">
    <source>
        <dbReference type="Pfam" id="PF03447"/>
    </source>
</evidence>
<dbReference type="EC" id="1.1.1.3" evidence="5 14"/>
<dbReference type="InParanoid" id="A0A0C3BXL0"/>
<evidence type="ECO:0000256" key="4">
    <source>
        <dbReference type="ARBA" id="ARBA00006753"/>
    </source>
</evidence>
<dbReference type="InterPro" id="IPR005106">
    <property type="entry name" value="Asp/hSer_DH_NAD-bd"/>
</dbReference>
<proteinExistence type="inferred from homology"/>
<dbReference type="Proteomes" id="UP000054166">
    <property type="component" value="Unassembled WGS sequence"/>
</dbReference>
<keyword evidence="20" id="KW-1185">Reference proteome</keyword>
<dbReference type="EMBL" id="KN832971">
    <property type="protein sequence ID" value="KIM91288.1"/>
    <property type="molecule type" value="Genomic_DNA"/>
</dbReference>
<feature type="binding site" evidence="16">
    <location>
        <position position="100"/>
    </location>
    <ligand>
        <name>NADPH</name>
        <dbReference type="ChEBI" id="CHEBI:57783"/>
    </ligand>
</feature>
<keyword evidence="9 14" id="KW-0521">NADP</keyword>
<sequence>MSATSSAPQNSVCVAVVGVGLVGSEFINQLLSFPKPTPFRIVSISSSKINLFHPEGLTITPTSWKSELTGALNKLDFQGLIRELSGLVTPSQKVVLVDNTSSEDIARLYPTILTFGIEIITPNKKAYSGDLKLYESILSAGLESGARFLNEATVGAGLPIISTLKDLVATGDKIVKIEGVFSGTMSYIFNEFSTGQSNGPSFSSVVSVAREKGYTEPHPADDLNGADVARKLTILSRYIPSLRSSLPDGYKSVSTTSLVPAQLEGIATGDKFIQKLPEFDSHFQEMREQAARVGKVLRFVGVIDVESGTIKADLEKYPNTHPFATSLGGSDNIVMFHTERYSPRPLIVQGAGAGAAVTAMGVMSDLLKLV</sequence>
<dbReference type="AlphaFoldDB" id="A0A0C3BXL0"/>
<evidence type="ECO:0000256" key="13">
    <source>
        <dbReference type="ARBA" id="ARBA00059589"/>
    </source>
</evidence>
<feature type="binding site" evidence="16">
    <location>
        <position position="124"/>
    </location>
    <ligand>
        <name>NADPH</name>
        <dbReference type="ChEBI" id="CHEBI:57783"/>
    </ligand>
</feature>
<dbReference type="SUPFAM" id="SSF55347">
    <property type="entry name" value="Glyceraldehyde-3-phosphate dehydrogenase-like, C-terminal domain"/>
    <property type="match status" value="1"/>
</dbReference>
<feature type="domain" description="Aspartate/homoserine dehydrogenase NAD-binding" evidence="18">
    <location>
        <begin position="18"/>
        <end position="149"/>
    </location>
</feature>
<evidence type="ECO:0000256" key="5">
    <source>
        <dbReference type="ARBA" id="ARBA00013213"/>
    </source>
</evidence>
<dbReference type="Pfam" id="PF03447">
    <property type="entry name" value="NAD_binding_3"/>
    <property type="match status" value="1"/>
</dbReference>
<dbReference type="UniPathway" id="UPA00051">
    <property type="reaction ID" value="UER00465"/>
</dbReference>
<feature type="binding site" evidence="16">
    <location>
        <position position="216"/>
    </location>
    <ligand>
        <name>L-homoserine</name>
        <dbReference type="ChEBI" id="CHEBI:57476"/>
    </ligand>
</feature>
<evidence type="ECO:0000256" key="10">
    <source>
        <dbReference type="ARBA" id="ARBA00023002"/>
    </source>
</evidence>
<dbReference type="STRING" id="765440.A0A0C3BXL0"/>
<evidence type="ECO:0000256" key="3">
    <source>
        <dbReference type="ARBA" id="ARBA00005062"/>
    </source>
</evidence>
<dbReference type="PANTHER" id="PTHR43070:SF5">
    <property type="entry name" value="HOMOSERINE DEHYDROGENASE"/>
    <property type="match status" value="1"/>
</dbReference>
<dbReference type="FunCoup" id="A0A0C3BXL0">
    <property type="interactions" value="123"/>
</dbReference>
<dbReference type="InterPro" id="IPR001342">
    <property type="entry name" value="HDH_cat"/>
</dbReference>
<dbReference type="GO" id="GO:0004412">
    <property type="term" value="F:homoserine dehydrogenase activity"/>
    <property type="evidence" value="ECO:0007669"/>
    <property type="project" value="UniProtKB-EC"/>
</dbReference>
<comment type="pathway">
    <text evidence="3">Amino-acid biosynthesis; L-methionine biosynthesis via de novo pathway; L-homoserine from L-aspartate: step 3/3.</text>
</comment>
<keyword evidence="11 14" id="KW-0486">Methionine biosynthesis</keyword>
<evidence type="ECO:0000256" key="15">
    <source>
        <dbReference type="PIRSR" id="PIRSR036497-1"/>
    </source>
</evidence>
<dbReference type="Gene3D" id="3.30.360.10">
    <property type="entry name" value="Dihydrodipicolinate Reductase, domain 2"/>
    <property type="match status" value="1"/>
</dbReference>
<dbReference type="InterPro" id="IPR022697">
    <property type="entry name" value="HDH_short"/>
</dbReference>
<gene>
    <name evidence="19" type="ORF">PILCRDRAFT_810543</name>
</gene>
<dbReference type="SUPFAM" id="SSF51735">
    <property type="entry name" value="NAD(P)-binding Rossmann-fold domains"/>
    <property type="match status" value="1"/>
</dbReference>
<evidence type="ECO:0000256" key="2">
    <source>
        <dbReference type="ARBA" id="ARBA00005056"/>
    </source>
</evidence>
<dbReference type="FunFam" id="3.30.360.10:FF:000006">
    <property type="entry name" value="Bifunctional aspartokinase/homoserine dehydrogenase"/>
    <property type="match status" value="1"/>
</dbReference>
<evidence type="ECO:0000313" key="20">
    <source>
        <dbReference type="Proteomes" id="UP000054166"/>
    </source>
</evidence>
<feature type="binding site" evidence="16">
    <location>
        <begin position="18"/>
        <end position="23"/>
    </location>
    <ligand>
        <name>NADP(+)</name>
        <dbReference type="ChEBI" id="CHEBI:58349"/>
    </ligand>
</feature>
<evidence type="ECO:0000256" key="9">
    <source>
        <dbReference type="ARBA" id="ARBA00022857"/>
    </source>
</evidence>
<evidence type="ECO:0000256" key="12">
    <source>
        <dbReference type="ARBA" id="ARBA00048841"/>
    </source>
</evidence>
<organism evidence="19 20">
    <name type="scientific">Piloderma croceum (strain F 1598)</name>
    <dbReference type="NCBI Taxonomy" id="765440"/>
    <lineage>
        <taxon>Eukaryota</taxon>
        <taxon>Fungi</taxon>
        <taxon>Dikarya</taxon>
        <taxon>Basidiomycota</taxon>
        <taxon>Agaricomycotina</taxon>
        <taxon>Agaricomycetes</taxon>
        <taxon>Agaricomycetidae</taxon>
        <taxon>Atheliales</taxon>
        <taxon>Atheliaceae</taxon>
        <taxon>Piloderma</taxon>
    </lineage>
</organism>
<dbReference type="InterPro" id="IPR036291">
    <property type="entry name" value="NAD(P)-bd_dom_sf"/>
</dbReference>
<accession>A0A0C3BXL0</accession>
<evidence type="ECO:0000256" key="14">
    <source>
        <dbReference type="PIRNR" id="PIRNR036497"/>
    </source>
</evidence>
<dbReference type="Pfam" id="PF00742">
    <property type="entry name" value="Homoserine_dh"/>
    <property type="match status" value="1"/>
</dbReference>
<feature type="domain" description="Homoserine dehydrogenase catalytic" evidence="17">
    <location>
        <begin position="159"/>
        <end position="367"/>
    </location>
</feature>
<evidence type="ECO:0000256" key="8">
    <source>
        <dbReference type="ARBA" id="ARBA00022697"/>
    </source>
</evidence>
<keyword evidence="7 14" id="KW-0028">Amino-acid biosynthesis</keyword>
<dbReference type="PANTHER" id="PTHR43070">
    <property type="match status" value="1"/>
</dbReference>
<keyword evidence="8 14" id="KW-0791">Threonine biosynthesis</keyword>
<dbReference type="HOGENOM" id="CLU_009116_0_1_1"/>
<reference evidence="20" key="2">
    <citation type="submission" date="2015-01" db="EMBL/GenBank/DDBJ databases">
        <title>Evolutionary Origins and Diversification of the Mycorrhizal Mutualists.</title>
        <authorList>
            <consortium name="DOE Joint Genome Institute"/>
            <consortium name="Mycorrhizal Genomics Consortium"/>
            <person name="Kohler A."/>
            <person name="Kuo A."/>
            <person name="Nagy L.G."/>
            <person name="Floudas D."/>
            <person name="Copeland A."/>
            <person name="Barry K.W."/>
            <person name="Cichocki N."/>
            <person name="Veneault-Fourrey C."/>
            <person name="LaButti K."/>
            <person name="Lindquist E.A."/>
            <person name="Lipzen A."/>
            <person name="Lundell T."/>
            <person name="Morin E."/>
            <person name="Murat C."/>
            <person name="Riley R."/>
            <person name="Ohm R."/>
            <person name="Sun H."/>
            <person name="Tunlid A."/>
            <person name="Henrissat B."/>
            <person name="Grigoriev I.V."/>
            <person name="Hibbett D.S."/>
            <person name="Martin F."/>
        </authorList>
    </citation>
    <scope>NUCLEOTIDE SEQUENCE [LARGE SCALE GENOMIC DNA]</scope>
    <source>
        <strain evidence="20">F 1598</strain>
    </source>
</reference>
<name>A0A0C3BXL0_PILCF</name>
<evidence type="ECO:0000256" key="11">
    <source>
        <dbReference type="ARBA" id="ARBA00023167"/>
    </source>
</evidence>
<feature type="active site" description="Proton donor" evidence="15">
    <location>
        <position position="231"/>
    </location>
</feature>
<comment type="similarity">
    <text evidence="4 14">Belongs to the homoserine dehydrogenase family.</text>
</comment>
<comment type="pathway">
    <text evidence="2">Amino-acid biosynthesis; L-threonine biosynthesis; L-threonine from L-aspartate: step 3/5.</text>
</comment>
<reference evidence="19 20" key="1">
    <citation type="submission" date="2014-04" db="EMBL/GenBank/DDBJ databases">
        <authorList>
            <consortium name="DOE Joint Genome Institute"/>
            <person name="Kuo A."/>
            <person name="Tarkka M."/>
            <person name="Buscot F."/>
            <person name="Kohler A."/>
            <person name="Nagy L.G."/>
            <person name="Floudas D."/>
            <person name="Copeland A."/>
            <person name="Barry K.W."/>
            <person name="Cichocki N."/>
            <person name="Veneault-Fourrey C."/>
            <person name="LaButti K."/>
            <person name="Lindquist E.A."/>
            <person name="Lipzen A."/>
            <person name="Lundell T."/>
            <person name="Morin E."/>
            <person name="Murat C."/>
            <person name="Sun H."/>
            <person name="Tunlid A."/>
            <person name="Henrissat B."/>
            <person name="Grigoriev I.V."/>
            <person name="Hibbett D.S."/>
            <person name="Martin F."/>
            <person name="Nordberg H.P."/>
            <person name="Cantor M.N."/>
            <person name="Hua S.X."/>
        </authorList>
    </citation>
    <scope>NUCLEOTIDE SEQUENCE [LARGE SCALE GENOMIC DNA]</scope>
    <source>
        <strain evidence="19 20">F 1598</strain>
    </source>
</reference>
<dbReference type="GO" id="GO:0009090">
    <property type="term" value="P:homoserine biosynthetic process"/>
    <property type="evidence" value="ECO:0007669"/>
    <property type="project" value="TreeGrafter"/>
</dbReference>
<keyword evidence="10 14" id="KW-0560">Oxidoreductase</keyword>
<protein>
    <recommendedName>
        <fullName evidence="6 14">Homoserine dehydrogenase</fullName>
        <shortName evidence="14">HDH</shortName>
        <ecNumber evidence="5 14">1.1.1.3</ecNumber>
    </recommendedName>
</protein>
<comment type="catalytic activity">
    <reaction evidence="12">
        <text>L-homoserine + NADP(+) = L-aspartate 4-semialdehyde + NADPH + H(+)</text>
        <dbReference type="Rhea" id="RHEA:15761"/>
        <dbReference type="ChEBI" id="CHEBI:15378"/>
        <dbReference type="ChEBI" id="CHEBI:57476"/>
        <dbReference type="ChEBI" id="CHEBI:57783"/>
        <dbReference type="ChEBI" id="CHEBI:58349"/>
        <dbReference type="ChEBI" id="CHEBI:537519"/>
        <dbReference type="EC" id="1.1.1.3"/>
    </reaction>
    <physiologicalReaction direction="right-to-left" evidence="12">
        <dbReference type="Rhea" id="RHEA:15763"/>
    </physiologicalReaction>
</comment>
<evidence type="ECO:0000256" key="6">
    <source>
        <dbReference type="ARBA" id="ARBA00013376"/>
    </source>
</evidence>
<dbReference type="GO" id="GO:0009086">
    <property type="term" value="P:methionine biosynthetic process"/>
    <property type="evidence" value="ECO:0007669"/>
    <property type="project" value="UniProtKB-KW"/>
</dbReference>
<dbReference type="OrthoDB" id="67851at2759"/>
<dbReference type="GO" id="GO:0050661">
    <property type="term" value="F:NADP binding"/>
    <property type="evidence" value="ECO:0007669"/>
    <property type="project" value="InterPro"/>
</dbReference>
<evidence type="ECO:0000313" key="19">
    <source>
        <dbReference type="EMBL" id="KIM91288.1"/>
    </source>
</evidence>
<dbReference type="Gene3D" id="3.40.50.720">
    <property type="entry name" value="NAD(P)-binding Rossmann-like Domain"/>
    <property type="match status" value="1"/>
</dbReference>
<comment type="cofactor">
    <cofactor evidence="1">
        <name>a metal cation</name>
        <dbReference type="ChEBI" id="CHEBI:25213"/>
    </cofactor>
</comment>
<evidence type="ECO:0000256" key="16">
    <source>
        <dbReference type="PIRSR" id="PIRSR036497-2"/>
    </source>
</evidence>
<evidence type="ECO:0000256" key="1">
    <source>
        <dbReference type="ARBA" id="ARBA00001920"/>
    </source>
</evidence>
<evidence type="ECO:0000256" key="7">
    <source>
        <dbReference type="ARBA" id="ARBA00022605"/>
    </source>
</evidence>
<dbReference type="InterPro" id="IPR011147">
    <property type="entry name" value="Bifunc_Aspkin/hSer_DH"/>
</dbReference>